<proteinExistence type="predicted"/>
<protein>
    <submittedName>
        <fullName evidence="2">Uncharacterized protein</fullName>
    </submittedName>
</protein>
<accession>A0A4Y7QE06</accession>
<evidence type="ECO:0000256" key="1">
    <source>
        <dbReference type="SAM" id="MobiDB-lite"/>
    </source>
</evidence>
<dbReference type="EMBL" id="ML170164">
    <property type="protein sequence ID" value="TDL25099.1"/>
    <property type="molecule type" value="Genomic_DNA"/>
</dbReference>
<name>A0A4Y7QE06_9AGAM</name>
<evidence type="ECO:0000313" key="3">
    <source>
        <dbReference type="Proteomes" id="UP000294933"/>
    </source>
</evidence>
<gene>
    <name evidence="2" type="ORF">BD410DRAFT_837345</name>
</gene>
<feature type="compositionally biased region" description="Polar residues" evidence="1">
    <location>
        <begin position="227"/>
        <end position="242"/>
    </location>
</feature>
<dbReference type="AlphaFoldDB" id="A0A4Y7QE06"/>
<keyword evidence="3" id="KW-1185">Reference proteome</keyword>
<evidence type="ECO:0000313" key="2">
    <source>
        <dbReference type="EMBL" id="TDL25099.1"/>
    </source>
</evidence>
<sequence length="249" mass="26989">MGQREIFSAGAGPSLLGSPAAAHSNGLWASTPRREHPLSYGLSRGPSNQHQHPAPAHGRVTRFLEASLSSPSISAAKRITANAASIHHMHSPIIPTPLTLATSPSRRSLVYRKLVSHHHHLSYLNGGSDRHYPASMFKTQPPRSQRCGQPLTVARFFVRRCCHYHLQHARHTQAQAMSTALTTTILAPSLSSPIVSSHYSPHHKTLTSASALPPLPEPLPPGLGYRTKSNLEGPSLTSSDSFLLNHKQP</sequence>
<feature type="region of interest" description="Disordered" evidence="1">
    <location>
        <begin position="21"/>
        <end position="56"/>
    </location>
</feature>
<organism evidence="2 3">
    <name type="scientific">Rickenella mellea</name>
    <dbReference type="NCBI Taxonomy" id="50990"/>
    <lineage>
        <taxon>Eukaryota</taxon>
        <taxon>Fungi</taxon>
        <taxon>Dikarya</taxon>
        <taxon>Basidiomycota</taxon>
        <taxon>Agaricomycotina</taxon>
        <taxon>Agaricomycetes</taxon>
        <taxon>Hymenochaetales</taxon>
        <taxon>Rickenellaceae</taxon>
        <taxon>Rickenella</taxon>
    </lineage>
</organism>
<reference evidence="2 3" key="1">
    <citation type="submission" date="2018-06" db="EMBL/GenBank/DDBJ databases">
        <title>A transcriptomic atlas of mushroom development highlights an independent origin of complex multicellularity.</title>
        <authorList>
            <consortium name="DOE Joint Genome Institute"/>
            <person name="Krizsan K."/>
            <person name="Almasi E."/>
            <person name="Merenyi Z."/>
            <person name="Sahu N."/>
            <person name="Viragh M."/>
            <person name="Koszo T."/>
            <person name="Mondo S."/>
            <person name="Kiss B."/>
            <person name="Balint B."/>
            <person name="Kues U."/>
            <person name="Barry K."/>
            <person name="Hegedus J.C."/>
            <person name="Henrissat B."/>
            <person name="Johnson J."/>
            <person name="Lipzen A."/>
            <person name="Ohm R."/>
            <person name="Nagy I."/>
            <person name="Pangilinan J."/>
            <person name="Yan J."/>
            <person name="Xiong Y."/>
            <person name="Grigoriev I.V."/>
            <person name="Hibbett D.S."/>
            <person name="Nagy L.G."/>
        </authorList>
    </citation>
    <scope>NUCLEOTIDE SEQUENCE [LARGE SCALE GENOMIC DNA]</scope>
    <source>
        <strain evidence="2 3">SZMC22713</strain>
    </source>
</reference>
<dbReference type="VEuPathDB" id="FungiDB:BD410DRAFT_837345"/>
<feature type="region of interest" description="Disordered" evidence="1">
    <location>
        <begin position="205"/>
        <end position="249"/>
    </location>
</feature>
<dbReference type="Proteomes" id="UP000294933">
    <property type="component" value="Unassembled WGS sequence"/>
</dbReference>